<evidence type="ECO:0000256" key="1">
    <source>
        <dbReference type="SAM" id="MobiDB-lite"/>
    </source>
</evidence>
<accession>A0A0D8JVV8</accession>
<dbReference type="InParanoid" id="A0A0D8JVV8"/>
<name>A0A0D8JVV8_COCIM</name>
<dbReference type="RefSeq" id="XP_004444652.1">
    <property type="nucleotide sequence ID" value="XM_004444595.1"/>
</dbReference>
<dbReference type="EMBL" id="GG704915">
    <property type="protein sequence ID" value="KJF61239.1"/>
    <property type="molecule type" value="Genomic_DNA"/>
</dbReference>
<proteinExistence type="predicted"/>
<evidence type="ECO:0000313" key="3">
    <source>
        <dbReference type="Proteomes" id="UP000001261"/>
    </source>
</evidence>
<reference evidence="3" key="1">
    <citation type="journal article" date="2009" name="Genome Res.">
        <title>Comparative genomic analyses of the human fungal pathogens Coccidioides and their relatives.</title>
        <authorList>
            <person name="Sharpton T.J."/>
            <person name="Stajich J.E."/>
            <person name="Rounsley S.D."/>
            <person name="Gardner M.J."/>
            <person name="Wortman J.R."/>
            <person name="Jordar V.S."/>
            <person name="Maiti R."/>
            <person name="Kodira C.D."/>
            <person name="Neafsey D.E."/>
            <person name="Zeng Q."/>
            <person name="Hung C.-Y."/>
            <person name="McMahan C."/>
            <person name="Muszewska A."/>
            <person name="Grynberg M."/>
            <person name="Mandel M.A."/>
            <person name="Kellner E.M."/>
            <person name="Barker B.M."/>
            <person name="Galgiani J.N."/>
            <person name="Orbach M.J."/>
            <person name="Kirkland T.N."/>
            <person name="Cole G.T."/>
            <person name="Henn M.R."/>
            <person name="Birren B.W."/>
            <person name="Taylor J.W."/>
        </authorList>
    </citation>
    <scope>NUCLEOTIDE SEQUENCE [LARGE SCALE GENOMIC DNA]</scope>
    <source>
        <strain evidence="3">RS</strain>
    </source>
</reference>
<feature type="compositionally biased region" description="Basic and acidic residues" evidence="1">
    <location>
        <begin position="93"/>
        <end position="103"/>
    </location>
</feature>
<gene>
    <name evidence="2" type="ORF">CIMG_13532</name>
</gene>
<evidence type="ECO:0000313" key="2">
    <source>
        <dbReference type="EMBL" id="KJF61239.1"/>
    </source>
</evidence>
<dbReference type="VEuPathDB" id="FungiDB:CIMG_13532"/>
<reference evidence="3" key="2">
    <citation type="journal article" date="2010" name="Genome Res.">
        <title>Population genomic sequencing of Coccidioides fungi reveals recent hybridization and transposon control.</title>
        <authorList>
            <person name="Neafsey D.E."/>
            <person name="Barker B.M."/>
            <person name="Sharpton T.J."/>
            <person name="Stajich J.E."/>
            <person name="Park D.J."/>
            <person name="Whiston E."/>
            <person name="Hung C.-Y."/>
            <person name="McMahan C."/>
            <person name="White J."/>
            <person name="Sykes S."/>
            <person name="Heiman D."/>
            <person name="Young S."/>
            <person name="Zeng Q."/>
            <person name="Abouelleil A."/>
            <person name="Aftuck L."/>
            <person name="Bessette D."/>
            <person name="Brown A."/>
            <person name="FitzGerald M."/>
            <person name="Lui A."/>
            <person name="Macdonald J.P."/>
            <person name="Priest M."/>
            <person name="Orbach M.J."/>
            <person name="Galgiani J.N."/>
            <person name="Kirkland T.N."/>
            <person name="Cole G.T."/>
            <person name="Birren B.W."/>
            <person name="Henn M.R."/>
            <person name="Taylor J.W."/>
            <person name="Rounsley S.D."/>
        </authorList>
    </citation>
    <scope>GENOME REANNOTATION</scope>
    <source>
        <strain evidence="3">RS</strain>
    </source>
</reference>
<dbReference type="GeneID" id="24165159"/>
<organism evidence="2 3">
    <name type="scientific">Coccidioides immitis (strain RS)</name>
    <name type="common">Valley fever fungus</name>
    <dbReference type="NCBI Taxonomy" id="246410"/>
    <lineage>
        <taxon>Eukaryota</taxon>
        <taxon>Fungi</taxon>
        <taxon>Dikarya</taxon>
        <taxon>Ascomycota</taxon>
        <taxon>Pezizomycotina</taxon>
        <taxon>Eurotiomycetes</taxon>
        <taxon>Eurotiomycetidae</taxon>
        <taxon>Onygenales</taxon>
        <taxon>Onygenaceae</taxon>
        <taxon>Coccidioides</taxon>
    </lineage>
</organism>
<sequence length="162" mass="18216">MLPAHHNWFSSYFVRRAYEVGLMLWRPAYDSVRRAFPWKLGRILGIVCFKVGTDNTGSIQAGIGYTALARARTLWIPSTGVLENVLIANDRSSKPCRSERRDLQATTPGTSHKSNGSQKKKQCGGRNFVASVVNHPLTDEPGGSGSHVQWRRELTRYVLRME</sequence>
<feature type="region of interest" description="Disordered" evidence="1">
    <location>
        <begin position="93"/>
        <end position="125"/>
    </location>
</feature>
<dbReference type="AlphaFoldDB" id="A0A0D8JVV8"/>
<dbReference type="KEGG" id="cim:CIMG_13532"/>
<protein>
    <submittedName>
        <fullName evidence="2">Uncharacterized protein</fullName>
    </submittedName>
</protein>
<feature type="compositionally biased region" description="Polar residues" evidence="1">
    <location>
        <begin position="104"/>
        <end position="117"/>
    </location>
</feature>
<keyword evidence="3" id="KW-1185">Reference proteome</keyword>
<dbReference type="Proteomes" id="UP000001261">
    <property type="component" value="Unassembled WGS sequence"/>
</dbReference>